<protein>
    <submittedName>
        <fullName evidence="1">Uncharacterized protein</fullName>
    </submittedName>
</protein>
<name>A0A3P3ZLN9_9ZZZZ</name>
<evidence type="ECO:0000313" key="1">
    <source>
        <dbReference type="EMBL" id="VAY86875.1"/>
    </source>
</evidence>
<accession>A0A3P3ZLN9</accession>
<dbReference type="AlphaFoldDB" id="A0A3P3ZLN9"/>
<organism evidence="1">
    <name type="scientific">mine drainage metagenome</name>
    <dbReference type="NCBI Taxonomy" id="410659"/>
    <lineage>
        <taxon>unclassified sequences</taxon>
        <taxon>metagenomes</taxon>
        <taxon>ecological metagenomes</taxon>
    </lineage>
</organism>
<reference evidence="1" key="1">
    <citation type="submission" date="2018-10" db="EMBL/GenBank/DDBJ databases">
        <authorList>
            <person name="Plewniak F."/>
        </authorList>
    </citation>
    <scope>NUCLEOTIDE SEQUENCE</scope>
</reference>
<gene>
    <name evidence="1" type="ORF">CARN8_1460003</name>
</gene>
<sequence length="63" mass="6922">MSVRLSRLVRWSRQALWDACQDAVGLDGVGTPEEEIALQALAELWQLTRKNENGGVDRVGKGA</sequence>
<proteinExistence type="predicted"/>
<dbReference type="EMBL" id="UOYP01000053">
    <property type="protein sequence ID" value="VAY86875.1"/>
    <property type="molecule type" value="Genomic_DNA"/>
</dbReference>